<gene>
    <name evidence="1" type="primary">Acey_s0226.g2786</name>
    <name evidence="1" type="ORF">Y032_0226g2786</name>
</gene>
<organism evidence="1 2">
    <name type="scientific">Ancylostoma ceylanicum</name>
    <dbReference type="NCBI Taxonomy" id="53326"/>
    <lineage>
        <taxon>Eukaryota</taxon>
        <taxon>Metazoa</taxon>
        <taxon>Ecdysozoa</taxon>
        <taxon>Nematoda</taxon>
        <taxon>Chromadorea</taxon>
        <taxon>Rhabditida</taxon>
        <taxon>Rhabditina</taxon>
        <taxon>Rhabditomorpha</taxon>
        <taxon>Strongyloidea</taxon>
        <taxon>Ancylostomatidae</taxon>
        <taxon>Ancylostomatinae</taxon>
        <taxon>Ancylostoma</taxon>
    </lineage>
</organism>
<dbReference type="Pfam" id="PF13896">
    <property type="entry name" value="Glyco_transf_49"/>
    <property type="match status" value="1"/>
</dbReference>
<sequence>MFRMPRDKAELEKLYDSGSAVVFHSKYYPGAHNIEGLSDWFDKNSTVDGLFAKDKQYDRANWEPQFVSHWRIPFHDESFPFQLRDNTVLRWEMCRADYTIDILDDVFMFHKGIKRQSSGGRTWAIQKRNTKKFVKALEGFKARMDKEYPNTKEKCPEPQR</sequence>
<dbReference type="AlphaFoldDB" id="A0A016SHW1"/>
<protein>
    <recommendedName>
        <fullName evidence="3">N-acetyllactosaminide beta-1,3-N-acetylglucosaminyltransferase</fullName>
    </recommendedName>
</protein>
<dbReference type="PANTHER" id="PTHR47411">
    <property type="entry name" value="B3GNT1, BETA-1,3-N-ACETYLGUCOSAMINYLTRANSFERASE 1, HOMOLOG"/>
    <property type="match status" value="1"/>
</dbReference>
<evidence type="ECO:0000313" key="1">
    <source>
        <dbReference type="EMBL" id="EYB89931.1"/>
    </source>
</evidence>
<accession>A0A016SHW1</accession>
<name>A0A016SHW1_9BILA</name>
<comment type="caution">
    <text evidence="1">The sequence shown here is derived from an EMBL/GenBank/DDBJ whole genome shotgun (WGS) entry which is preliminary data.</text>
</comment>
<evidence type="ECO:0000313" key="2">
    <source>
        <dbReference type="Proteomes" id="UP000024635"/>
    </source>
</evidence>
<keyword evidence="2" id="KW-1185">Reference proteome</keyword>
<reference evidence="2" key="1">
    <citation type="journal article" date="2015" name="Nat. Genet.">
        <title>The genome and transcriptome of the zoonotic hookworm Ancylostoma ceylanicum identify infection-specific gene families.</title>
        <authorList>
            <person name="Schwarz E.M."/>
            <person name="Hu Y."/>
            <person name="Antoshechkin I."/>
            <person name="Miller M.M."/>
            <person name="Sternberg P.W."/>
            <person name="Aroian R.V."/>
        </authorList>
    </citation>
    <scope>NUCLEOTIDE SEQUENCE</scope>
    <source>
        <strain evidence="2">HY135</strain>
    </source>
</reference>
<proteinExistence type="predicted"/>
<dbReference type="OrthoDB" id="9974378at2759"/>
<dbReference type="STRING" id="53326.A0A016SHW1"/>
<dbReference type="PANTHER" id="PTHR47411:SF3">
    <property type="entry name" value="I-BETA-1,3-N-ACETYLGLUCOSAMINYLTRANSFERASE"/>
    <property type="match status" value="1"/>
</dbReference>
<dbReference type="Proteomes" id="UP000024635">
    <property type="component" value="Unassembled WGS sequence"/>
</dbReference>
<dbReference type="EMBL" id="JARK01001562">
    <property type="protein sequence ID" value="EYB89931.1"/>
    <property type="molecule type" value="Genomic_DNA"/>
</dbReference>
<evidence type="ECO:0008006" key="3">
    <source>
        <dbReference type="Google" id="ProtNLM"/>
    </source>
</evidence>